<sequence length="93" mass="9707">MRGPSGLVTPRREKKRGLPTNTYGLSPLALHPGTYDPRSSQRQGPIRGDGATVAQSWTSTPGEGPRIRGARGPAAATLQRRRSVTVCAGAAAS</sequence>
<evidence type="ECO:0000313" key="2">
    <source>
        <dbReference type="EMBL" id="AIU93517.1"/>
    </source>
</evidence>
<feature type="region of interest" description="Disordered" evidence="1">
    <location>
        <begin position="1"/>
        <end position="77"/>
    </location>
</feature>
<organism evidence="2">
    <name type="scientific">Rhodococcus sp. NS1</name>
    <dbReference type="NCBI Taxonomy" id="402236"/>
    <lineage>
        <taxon>Bacteria</taxon>
        <taxon>Bacillati</taxon>
        <taxon>Actinomycetota</taxon>
        <taxon>Actinomycetes</taxon>
        <taxon>Mycobacteriales</taxon>
        <taxon>Nocardiaceae</taxon>
        <taxon>Rhodococcus</taxon>
    </lineage>
</organism>
<name>A0A097SPR6_9NOCA</name>
<protein>
    <submittedName>
        <fullName evidence="2">Uncharacterized protein</fullName>
    </submittedName>
</protein>
<dbReference type="EMBL" id="KJ605395">
    <property type="protein sequence ID" value="AIU93517.1"/>
    <property type="molecule type" value="Genomic_DNA"/>
</dbReference>
<gene>
    <name evidence="2" type="ORF">LRS1606.83</name>
</gene>
<keyword evidence="2" id="KW-0614">Plasmid</keyword>
<proteinExistence type="predicted"/>
<geneLocation type="plasmid" evidence="2">
    <name>pNSL1</name>
</geneLocation>
<evidence type="ECO:0000256" key="1">
    <source>
        <dbReference type="SAM" id="MobiDB-lite"/>
    </source>
</evidence>
<accession>A0A097SPR6</accession>
<reference evidence="2" key="1">
    <citation type="submission" date="2014-03" db="EMBL/GenBank/DDBJ databases">
        <authorList>
            <person name="Zhang G."/>
            <person name="Zhu L."/>
            <person name="Fang P."/>
        </authorList>
    </citation>
    <scope>NUCLEOTIDE SEQUENCE</scope>
    <source>
        <strain evidence="2">NS1</strain>
        <plasmid evidence="2">pNSL1</plasmid>
    </source>
</reference>
<dbReference type="AlphaFoldDB" id="A0A097SPR6"/>